<dbReference type="AlphaFoldDB" id="A0A177A1S9"/>
<evidence type="ECO:0000313" key="2">
    <source>
        <dbReference type="EMBL" id="OAF56126.1"/>
    </source>
</evidence>
<proteinExistence type="predicted"/>
<keyword evidence="1" id="KW-0732">Signal</keyword>
<feature type="chain" id="PRO_5008056275" evidence="1">
    <location>
        <begin position="22"/>
        <end position="297"/>
    </location>
</feature>
<dbReference type="OrthoDB" id="3521870at2759"/>
<gene>
    <name evidence="2" type="ORF">VC83_07436</name>
</gene>
<dbReference type="Proteomes" id="UP000077154">
    <property type="component" value="Unassembled WGS sequence"/>
</dbReference>
<organism evidence="2">
    <name type="scientific">Pseudogymnoascus destructans</name>
    <dbReference type="NCBI Taxonomy" id="655981"/>
    <lineage>
        <taxon>Eukaryota</taxon>
        <taxon>Fungi</taxon>
        <taxon>Dikarya</taxon>
        <taxon>Ascomycota</taxon>
        <taxon>Pezizomycotina</taxon>
        <taxon>Leotiomycetes</taxon>
        <taxon>Thelebolales</taxon>
        <taxon>Thelebolaceae</taxon>
        <taxon>Pseudogymnoascus</taxon>
    </lineage>
</organism>
<accession>A0A177A1S9</accession>
<name>A0A177A1S9_9PEZI</name>
<protein>
    <submittedName>
        <fullName evidence="2">Uncharacterized protein</fullName>
    </submittedName>
</protein>
<dbReference type="VEuPathDB" id="FungiDB:GMDG_08597"/>
<sequence length="297" mass="33627">MGRHWLALLRVLLRSLERAQKASPQLAELGQLHVAMYHTYAFAEPQNLSIITDFVGQKRGSIQSMVLVFDLQSRLNCCTADSCSKYVASVLGTWIGDSLLRQGTDGINIDRRPILHIENDSYSRGIQPEVTMVAQPNTSSDGKCLHLSIVIRKERQSGTSITSAELYTLFSMAATQASTQPLRNSLEVRMLVVYSRWVQIFTARTTRLYVTSVIQGWNEIADQMVIYQTSWFNFTDISCQQQILLFALEWIDLQSHSLTNPRAPLKEMGPSVRNSKNLKRKYDAGELYEVEESTNDV</sequence>
<feature type="signal peptide" evidence="1">
    <location>
        <begin position="1"/>
        <end position="21"/>
    </location>
</feature>
<reference evidence="2" key="1">
    <citation type="submission" date="2016-03" db="EMBL/GenBank/DDBJ databases">
        <title>Updated assembly of Pseudogymnoascus destructans, the fungus causing white-nose syndrome of bats.</title>
        <authorList>
            <person name="Palmer J.M."/>
            <person name="Drees K.P."/>
            <person name="Foster J.T."/>
            <person name="Lindner D.L."/>
        </authorList>
    </citation>
    <scope>NUCLEOTIDE SEQUENCE [LARGE SCALE GENOMIC DNA]</scope>
    <source>
        <strain evidence="2">20631-21</strain>
    </source>
</reference>
<dbReference type="EMBL" id="KV441405">
    <property type="protein sequence ID" value="OAF56126.1"/>
    <property type="molecule type" value="Genomic_DNA"/>
</dbReference>
<dbReference type="GeneID" id="36290481"/>
<evidence type="ECO:0000256" key="1">
    <source>
        <dbReference type="SAM" id="SignalP"/>
    </source>
</evidence>
<dbReference type="RefSeq" id="XP_024321424.1">
    <property type="nucleotide sequence ID" value="XM_024471007.1"/>
</dbReference>